<keyword evidence="1" id="KW-0812">Transmembrane</keyword>
<dbReference type="InterPro" id="IPR019236">
    <property type="entry name" value="APP1_cat"/>
</dbReference>
<dbReference type="Pfam" id="PF09949">
    <property type="entry name" value="APP1_cat"/>
    <property type="match status" value="1"/>
</dbReference>
<dbReference type="EMBL" id="FR824282">
    <property type="protein sequence ID" value="CCA24396.1"/>
    <property type="molecule type" value="Genomic_DNA"/>
</dbReference>
<feature type="transmembrane region" description="Helical" evidence="1">
    <location>
        <begin position="44"/>
        <end position="61"/>
    </location>
</feature>
<accession>F0WSR9</accession>
<evidence type="ECO:0000313" key="3">
    <source>
        <dbReference type="EMBL" id="CCA24396.1"/>
    </source>
</evidence>
<protein>
    <submittedName>
        <fullName evidence="3">Uncharacterized protein AlNc14C237G9414</fullName>
    </submittedName>
</protein>
<evidence type="ECO:0000256" key="1">
    <source>
        <dbReference type="SAM" id="Phobius"/>
    </source>
</evidence>
<dbReference type="HOGENOM" id="CLU_007585_0_0_1"/>
<dbReference type="GO" id="GO:0008195">
    <property type="term" value="F:phosphatidate phosphatase activity"/>
    <property type="evidence" value="ECO:0007669"/>
    <property type="project" value="InterPro"/>
</dbReference>
<organism evidence="3">
    <name type="scientific">Albugo laibachii Nc14</name>
    <dbReference type="NCBI Taxonomy" id="890382"/>
    <lineage>
        <taxon>Eukaryota</taxon>
        <taxon>Sar</taxon>
        <taxon>Stramenopiles</taxon>
        <taxon>Oomycota</taxon>
        <taxon>Peronosporomycetes</taxon>
        <taxon>Albuginales</taxon>
        <taxon>Albuginaceae</taxon>
        <taxon>Albugo</taxon>
    </lineage>
</organism>
<keyword evidence="1" id="KW-0472">Membrane</keyword>
<feature type="transmembrane region" description="Helical" evidence="1">
    <location>
        <begin position="99"/>
        <end position="119"/>
    </location>
</feature>
<gene>
    <name evidence="3" type="primary">AlNc14C237G9414</name>
    <name evidence="3" type="ORF">ALNC14_105400</name>
</gene>
<proteinExistence type="predicted"/>
<dbReference type="PANTHER" id="PTHR40861:SF1">
    <property type="entry name" value="PHOSPHATIDATE PHOSPHATASE APP1 CATALYTIC DOMAIN-CONTAINING PROTEIN"/>
    <property type="match status" value="1"/>
</dbReference>
<feature type="transmembrane region" description="Helical" evidence="1">
    <location>
        <begin position="67"/>
        <end position="87"/>
    </location>
</feature>
<dbReference type="PANTHER" id="PTHR40861">
    <property type="entry name" value="DUF2183 DOMAIN-CONTAINING PROTEIN"/>
    <property type="match status" value="1"/>
</dbReference>
<reference evidence="3" key="1">
    <citation type="journal article" date="2011" name="PLoS Biol.">
        <title>Gene gain and loss during evolution of obligate parasitism in the white rust pathogen of Arabidopsis thaliana.</title>
        <authorList>
            <person name="Kemen E."/>
            <person name="Gardiner A."/>
            <person name="Schultz-Larsen T."/>
            <person name="Kemen A.C."/>
            <person name="Balmuth A.L."/>
            <person name="Robert-Seilaniantz A."/>
            <person name="Bailey K."/>
            <person name="Holub E."/>
            <person name="Studholme D.J."/>
            <person name="Maclean D."/>
            <person name="Jones J.D."/>
        </authorList>
    </citation>
    <scope>NUCLEOTIDE SEQUENCE</scope>
</reference>
<name>F0WSR9_9STRA</name>
<keyword evidence="1" id="KW-1133">Transmembrane helix</keyword>
<reference evidence="3" key="2">
    <citation type="submission" date="2011-02" db="EMBL/GenBank/DDBJ databases">
        <authorList>
            <person name="MacLean D."/>
        </authorList>
    </citation>
    <scope>NUCLEOTIDE SEQUENCE</scope>
</reference>
<sequence length="1282" mass="145928">MPNTISLPTASTSREKRHVVLRRLKVVNHLNPNRSSSEPIRNPFIMVTMITLMLCLILLILAFFAYAPLFCACWCGIMYLIGIYLSNESRWWIHDAQEFENRFWTTTAFLFSTAVMYIRDSPLAIGRWHPSLGWILVTTFTLFIHFLDRFIHRQAISRRTSLNTRAYSCPNLVEYKATAEGKAKLVSDCVNYIDRMYLPSTINNMINLHQVKQQEQEIYCILLSATRNELNYILNNVRLALLFYKVKDHSTKLRSDQHRTVILDLLCVKRVTELTITSRAILLDALMVMRLSAHPLSEKWVRNIILKTSGDDLSLLKTYTDAKGDFHSLHKLVFNDIRDVKIRHDILQHIHREASIQTAHMRLGTRKAMVRKLQAWRKVLSDVDDTLYSSGGRYPAGIDVRYPRHVVYPGVLSFYRELDIGTTGPDEWDENRVGNLVFLSARPHVYKDMSEKKSYAKFAALYARKKMHTLPTMLAGSLQSGRAYMVRGNLEPMALKKYENFCEFYQLYPEFKHVFIGDNGQGDVRAAQLIAERFGSGILEAGYFHLVQPLEKTYGIRTKEDLEKCRRMNIVFFNTYVGATVEAYKLQQIRLSGLQRIAQEAAMSFKSITNWSSANTRETQRIHMNQDIERANAILRRHKLIPIDFIAKPQVYAQNALVHTPFGRAVVRKYRPIDGIYKVELLDWKTQKRLGYFVEDSLATYTTGIFTNLEKGSCSYVRFRRPSVTVLAPGTSVKTRFGNGRILKFRLEDEVYKVHLYSSTGKMLAAAYLTSSCIKVASKESDSNSPTMFSGVRSRLGYFTRALTNFVPGSGIKSLFANNAAVESPFGRASVVQFRSVDRVYVIALTEGSLHGVHAFVHEDKLREACVSPSRNFFSLLWAGSDKSARRRAVAFPTCTKVTTPYGIGLVQSYRKDDSIYKIVLVDLSTLKHQVLGYLHEAYVRELPKRQHDSLTTTIAESNPVDKGTSTSMQAAPSSGNGRGLFQLFRYSISYSNSKCKSISNPYANQGASRRIHTPLGFAKTDMGKSYRGVYKAFLEKKHCSLAAYYVQEYEMVDVSETAPRRNTLELIGSYLWHSSRRNRNTDFTAESVLAADTPQSMDRAYYQSQFALGAFVRSMFGHGILLHFRPRDNIYVVRIGSTVAYLQVDRIEVPNKAGVGCRVMTTFGTGFLLSVREDNIHTVSIRHSIPPSSDIYAYLQPSCIAGQISAVRGDVVATPYGPGVVLGYRPRDRFYIVALHWITSKNAKSDVLFRAVAQSHVTAYVREDQIFLNLKEHKRSQCKVM</sequence>
<feature type="domain" description="Phosphatidate phosphatase APP1 catalytic" evidence="2">
    <location>
        <begin position="378"/>
        <end position="538"/>
    </location>
</feature>
<evidence type="ECO:0000259" key="2">
    <source>
        <dbReference type="Pfam" id="PF09949"/>
    </source>
</evidence>
<feature type="transmembrane region" description="Helical" evidence="1">
    <location>
        <begin position="131"/>
        <end position="151"/>
    </location>
</feature>